<evidence type="ECO:0000313" key="3">
    <source>
        <dbReference type="Proteomes" id="UP000075635"/>
    </source>
</evidence>
<accession>A0A150RKP0</accession>
<evidence type="ECO:0000313" key="2">
    <source>
        <dbReference type="EMBL" id="KYF80720.1"/>
    </source>
</evidence>
<gene>
    <name evidence="2" type="ORF">BE17_19210</name>
</gene>
<dbReference type="PROSITE" id="PS51257">
    <property type="entry name" value="PROKAR_LIPOPROTEIN"/>
    <property type="match status" value="1"/>
</dbReference>
<proteinExistence type="predicted"/>
<name>A0A150RKP0_SORCE</name>
<dbReference type="InterPro" id="IPR013990">
    <property type="entry name" value="WHy-dom"/>
</dbReference>
<dbReference type="SUPFAM" id="SSF117070">
    <property type="entry name" value="LEA14-like"/>
    <property type="match status" value="1"/>
</dbReference>
<dbReference type="InterPro" id="IPR004864">
    <property type="entry name" value="LEA_2"/>
</dbReference>
<organism evidence="2 3">
    <name type="scientific">Sorangium cellulosum</name>
    <name type="common">Polyangium cellulosum</name>
    <dbReference type="NCBI Taxonomy" id="56"/>
    <lineage>
        <taxon>Bacteria</taxon>
        <taxon>Pseudomonadati</taxon>
        <taxon>Myxococcota</taxon>
        <taxon>Polyangia</taxon>
        <taxon>Polyangiales</taxon>
        <taxon>Polyangiaceae</taxon>
        <taxon>Sorangium</taxon>
    </lineage>
</organism>
<dbReference type="EMBL" id="JEMB01002501">
    <property type="protein sequence ID" value="KYF80720.1"/>
    <property type="molecule type" value="Genomic_DNA"/>
</dbReference>
<dbReference type="GO" id="GO:0009269">
    <property type="term" value="P:response to desiccation"/>
    <property type="evidence" value="ECO:0007669"/>
    <property type="project" value="InterPro"/>
</dbReference>
<reference evidence="2 3" key="1">
    <citation type="submission" date="2014-02" db="EMBL/GenBank/DDBJ databases">
        <title>The small core and large imbalanced accessory genome model reveals a collaborative survival strategy of Sorangium cellulosum strains in nature.</title>
        <authorList>
            <person name="Han K."/>
            <person name="Peng R."/>
            <person name="Blom J."/>
            <person name="Li Y.-Z."/>
        </authorList>
    </citation>
    <scope>NUCLEOTIDE SEQUENCE [LARGE SCALE GENOMIC DNA]</scope>
    <source>
        <strain evidence="2 3">So0011-07</strain>
    </source>
</reference>
<dbReference type="Proteomes" id="UP000075635">
    <property type="component" value="Unassembled WGS sequence"/>
</dbReference>
<protein>
    <recommendedName>
        <fullName evidence="1">Water stress and hypersensitive response domain-containing protein</fullName>
    </recommendedName>
</protein>
<dbReference type="Pfam" id="PF03168">
    <property type="entry name" value="LEA_2"/>
    <property type="match status" value="1"/>
</dbReference>
<comment type="caution">
    <text evidence="2">The sequence shown here is derived from an EMBL/GenBank/DDBJ whole genome shotgun (WGS) entry which is preliminary data.</text>
</comment>
<sequence>MGFRATSPPVRSLLLAAAVTLVACSRPEPPTLKPEVAAVTAVTAQGIDLRVQIQAYNPNSIDLSTRSVKANVLLDGKYDVGTVTVPAPLKLSAKQWTPLQVPLSVKWQDLASIAALTAQGRGVPYQVNGTVAVGGETLNVDLPFRLAGTITHDQLVAAVGKSLPGLGLPGLR</sequence>
<dbReference type="SMART" id="SM00769">
    <property type="entry name" value="WHy"/>
    <property type="match status" value="1"/>
</dbReference>
<dbReference type="Gene3D" id="2.60.40.1820">
    <property type="match status" value="1"/>
</dbReference>
<feature type="domain" description="Water stress and hypersensitive response" evidence="1">
    <location>
        <begin position="34"/>
        <end position="149"/>
    </location>
</feature>
<evidence type="ECO:0000259" key="1">
    <source>
        <dbReference type="SMART" id="SM00769"/>
    </source>
</evidence>
<dbReference type="AlphaFoldDB" id="A0A150RKP0"/>